<sequence>WCQSISSGMSVARSERCSLPNRARDTSVVNAARQSPASTIHTPRLSISPWAAWTSRRTSSPVFLCSRTPDCRTF</sequence>
<organism evidence="1">
    <name type="scientific">marine metagenome</name>
    <dbReference type="NCBI Taxonomy" id="408172"/>
    <lineage>
        <taxon>unclassified sequences</taxon>
        <taxon>metagenomes</taxon>
        <taxon>ecological metagenomes</taxon>
    </lineage>
</organism>
<proteinExistence type="predicted"/>
<dbReference type="AlphaFoldDB" id="A0A382QPK0"/>
<name>A0A382QPK0_9ZZZZ</name>
<feature type="non-terminal residue" evidence="1">
    <location>
        <position position="1"/>
    </location>
</feature>
<protein>
    <submittedName>
        <fullName evidence="1">Uncharacterized protein</fullName>
    </submittedName>
</protein>
<dbReference type="EMBL" id="UINC01115324">
    <property type="protein sequence ID" value="SVC86261.1"/>
    <property type="molecule type" value="Genomic_DNA"/>
</dbReference>
<accession>A0A382QPK0</accession>
<reference evidence="1" key="1">
    <citation type="submission" date="2018-05" db="EMBL/GenBank/DDBJ databases">
        <authorList>
            <person name="Lanie J.A."/>
            <person name="Ng W.-L."/>
            <person name="Kazmierczak K.M."/>
            <person name="Andrzejewski T.M."/>
            <person name="Davidsen T.M."/>
            <person name="Wayne K.J."/>
            <person name="Tettelin H."/>
            <person name="Glass J.I."/>
            <person name="Rusch D."/>
            <person name="Podicherti R."/>
            <person name="Tsui H.-C.T."/>
            <person name="Winkler M.E."/>
        </authorList>
    </citation>
    <scope>NUCLEOTIDE SEQUENCE</scope>
</reference>
<evidence type="ECO:0000313" key="1">
    <source>
        <dbReference type="EMBL" id="SVC86261.1"/>
    </source>
</evidence>
<feature type="non-terminal residue" evidence="1">
    <location>
        <position position="74"/>
    </location>
</feature>
<gene>
    <name evidence="1" type="ORF">METZ01_LOCUS339115</name>
</gene>